<gene>
    <name evidence="2" type="ORF">FAZ95_31045</name>
</gene>
<dbReference type="Proteomes" id="UP000298656">
    <property type="component" value="Chromosome 2"/>
</dbReference>
<name>A0A4P8IY57_9BURK</name>
<feature type="compositionally biased region" description="Basic and acidic residues" evidence="1">
    <location>
        <begin position="51"/>
        <end position="65"/>
    </location>
</feature>
<feature type="region of interest" description="Disordered" evidence="1">
    <location>
        <begin position="43"/>
        <end position="65"/>
    </location>
</feature>
<organism evidence="2 3">
    <name type="scientific">Trinickia violacea</name>
    <dbReference type="NCBI Taxonomy" id="2571746"/>
    <lineage>
        <taxon>Bacteria</taxon>
        <taxon>Pseudomonadati</taxon>
        <taxon>Pseudomonadota</taxon>
        <taxon>Betaproteobacteria</taxon>
        <taxon>Burkholderiales</taxon>
        <taxon>Burkholderiaceae</taxon>
        <taxon>Trinickia</taxon>
    </lineage>
</organism>
<dbReference type="EMBL" id="CP040078">
    <property type="protein sequence ID" value="QCP53481.1"/>
    <property type="molecule type" value="Genomic_DNA"/>
</dbReference>
<reference evidence="2 3" key="1">
    <citation type="submission" date="2019-05" db="EMBL/GenBank/DDBJ databases">
        <title>Burkholderia sp. DHOD12, isolated from subtropical forest soil.</title>
        <authorList>
            <person name="Gao Z.-H."/>
            <person name="Qiu L.-H."/>
        </authorList>
    </citation>
    <scope>NUCLEOTIDE SEQUENCE [LARGE SCALE GENOMIC DNA]</scope>
    <source>
        <strain evidence="2 3">DHOD12</strain>
    </source>
</reference>
<sequence length="65" mass="7327">MNQHRREAEIEERVKRSDAQETVVPALKFGSEVVDREHGCDEAGASLPHAQRQDEREVLSQADGK</sequence>
<proteinExistence type="predicted"/>
<keyword evidence="3" id="KW-1185">Reference proteome</keyword>
<evidence type="ECO:0000256" key="1">
    <source>
        <dbReference type="SAM" id="MobiDB-lite"/>
    </source>
</evidence>
<accession>A0A4P8IY57</accession>
<dbReference type="KEGG" id="tvl:FAZ95_31045"/>
<evidence type="ECO:0000313" key="3">
    <source>
        <dbReference type="Proteomes" id="UP000298656"/>
    </source>
</evidence>
<dbReference type="AlphaFoldDB" id="A0A4P8IY57"/>
<evidence type="ECO:0000313" key="2">
    <source>
        <dbReference type="EMBL" id="QCP53481.1"/>
    </source>
</evidence>
<protein>
    <submittedName>
        <fullName evidence="2">Uncharacterized protein</fullName>
    </submittedName>
</protein>